<dbReference type="EC" id="3.1.2.-" evidence="3"/>
<gene>
    <name evidence="3" type="ORF">ACFODO_21485</name>
    <name evidence="4" type="ORF">C9E89_007730</name>
</gene>
<dbReference type="Proteomes" id="UP000240957">
    <property type="component" value="Unassembled WGS sequence"/>
</dbReference>
<evidence type="ECO:0000313" key="5">
    <source>
        <dbReference type="Proteomes" id="UP000240957"/>
    </source>
</evidence>
<dbReference type="Proteomes" id="UP001595455">
    <property type="component" value="Unassembled WGS sequence"/>
</dbReference>
<evidence type="ECO:0000313" key="6">
    <source>
        <dbReference type="Proteomes" id="UP001595455"/>
    </source>
</evidence>
<dbReference type="RefSeq" id="WP_107007669.1">
    <property type="nucleotide sequence ID" value="NZ_JBHRSF010000157.1"/>
</dbReference>
<reference evidence="6" key="3">
    <citation type="journal article" date="2019" name="Int. J. Syst. Evol. Microbiol.">
        <title>The Global Catalogue of Microorganisms (GCM) 10K type strain sequencing project: providing services to taxonomists for standard genome sequencing and annotation.</title>
        <authorList>
            <consortium name="The Broad Institute Genomics Platform"/>
            <consortium name="The Broad Institute Genome Sequencing Center for Infectious Disease"/>
            <person name="Wu L."/>
            <person name="Ma J."/>
        </authorList>
    </citation>
    <scope>NUCLEOTIDE SEQUENCE [LARGE SCALE GENOMIC DNA]</scope>
    <source>
        <strain evidence="6">KCTC 62575</strain>
    </source>
</reference>
<dbReference type="EMBL" id="PYIX02000009">
    <property type="protein sequence ID" value="RFC84088.1"/>
    <property type="molecule type" value="Genomic_DNA"/>
</dbReference>
<dbReference type="EMBL" id="JBHRSF010000157">
    <property type="protein sequence ID" value="MFC2997773.1"/>
    <property type="molecule type" value="Genomic_DNA"/>
</dbReference>
<evidence type="ECO:0000313" key="3">
    <source>
        <dbReference type="EMBL" id="MFC2997773.1"/>
    </source>
</evidence>
<dbReference type="Gene3D" id="3.10.129.10">
    <property type="entry name" value="Hotdog Thioesterase"/>
    <property type="match status" value="1"/>
</dbReference>
<dbReference type="InterPro" id="IPR003736">
    <property type="entry name" value="PAAI_dom"/>
</dbReference>
<reference evidence="3" key="4">
    <citation type="submission" date="2024-09" db="EMBL/GenBank/DDBJ databases">
        <authorList>
            <person name="Sun Q."/>
            <person name="Mori K."/>
        </authorList>
    </citation>
    <scope>NUCLEOTIDE SEQUENCE</scope>
    <source>
        <strain evidence="3">KCTC 62575</strain>
    </source>
</reference>
<keyword evidence="1 3" id="KW-0378">Hydrolase</keyword>
<dbReference type="CDD" id="cd03443">
    <property type="entry name" value="PaaI_thioesterase"/>
    <property type="match status" value="1"/>
</dbReference>
<organism evidence="4 5">
    <name type="scientific">Acinetobacter sichuanensis</name>
    <dbReference type="NCBI Taxonomy" id="2136183"/>
    <lineage>
        <taxon>Bacteria</taxon>
        <taxon>Pseudomonadati</taxon>
        <taxon>Pseudomonadota</taxon>
        <taxon>Gammaproteobacteria</taxon>
        <taxon>Moraxellales</taxon>
        <taxon>Moraxellaceae</taxon>
        <taxon>Acinetobacter</taxon>
    </lineage>
</organism>
<feature type="domain" description="Thioesterase" evidence="2">
    <location>
        <begin position="45"/>
        <end position="117"/>
    </location>
</feature>
<dbReference type="SUPFAM" id="SSF54637">
    <property type="entry name" value="Thioesterase/thiol ester dehydrase-isomerase"/>
    <property type="match status" value="1"/>
</dbReference>
<comment type="caution">
    <text evidence="4">The sequence shown here is derived from an EMBL/GenBank/DDBJ whole genome shotgun (WGS) entry which is preliminary data.</text>
</comment>
<dbReference type="InterPro" id="IPR029069">
    <property type="entry name" value="HotDog_dom_sf"/>
</dbReference>
<reference evidence="4 5" key="2">
    <citation type="submission" date="2018-08" db="EMBL/GenBank/DDBJ databases">
        <title>The draft genome of Acinetobacter sichuanensis strain WCHAc060041.</title>
        <authorList>
            <person name="Qin J."/>
            <person name="Feng Y."/>
            <person name="Zong Z."/>
        </authorList>
    </citation>
    <scope>NUCLEOTIDE SEQUENCE [LARGE SCALE GENOMIC DNA]</scope>
    <source>
        <strain evidence="4 5">WCHAc060041</strain>
    </source>
</reference>
<dbReference type="InterPro" id="IPR006683">
    <property type="entry name" value="Thioestr_dom"/>
</dbReference>
<dbReference type="Pfam" id="PF03061">
    <property type="entry name" value="4HBT"/>
    <property type="match status" value="1"/>
</dbReference>
<dbReference type="PANTHER" id="PTHR43240">
    <property type="entry name" value="1,4-DIHYDROXY-2-NAPHTHOYL-COA THIOESTERASE 1"/>
    <property type="match status" value="1"/>
</dbReference>
<reference evidence="3" key="1">
    <citation type="journal article" date="2014" name="Int. J. Syst. Evol. Microbiol.">
        <title>Complete genome of a new Firmicutes species belonging to the dominant human colonic microbiota ('Ruminococcus bicirculans') reveals two chromosomes and a selective capacity to utilize plant glucans.</title>
        <authorList>
            <consortium name="NISC Comparative Sequencing Program"/>
            <person name="Wegmann U."/>
            <person name="Louis P."/>
            <person name="Goesmann A."/>
            <person name="Henrissat B."/>
            <person name="Duncan S.H."/>
            <person name="Flint H.J."/>
        </authorList>
    </citation>
    <scope>NUCLEOTIDE SEQUENCE</scope>
    <source>
        <strain evidence="3">KCTC 62575</strain>
    </source>
</reference>
<sequence length="130" mass="14546">MQDLQNLELPPIHHTLGGHDLNWDIEQQIFTAKYMGTSAFTNPRGHIEGGMICAMLDDAMGIFAICANENRAATTINLTMDFLRPCHIGEITVQCQFLRQGRKILNIDASAWQDEKVVARMTANFLVLVS</sequence>
<proteinExistence type="predicted"/>
<evidence type="ECO:0000259" key="2">
    <source>
        <dbReference type="Pfam" id="PF03061"/>
    </source>
</evidence>
<keyword evidence="6" id="KW-1185">Reference proteome</keyword>
<evidence type="ECO:0000313" key="4">
    <source>
        <dbReference type="EMBL" id="RFC84088.1"/>
    </source>
</evidence>
<evidence type="ECO:0000256" key="1">
    <source>
        <dbReference type="ARBA" id="ARBA00022801"/>
    </source>
</evidence>
<name>A0A371YRJ4_9GAMM</name>
<dbReference type="NCBIfam" id="TIGR00369">
    <property type="entry name" value="unchar_dom_1"/>
    <property type="match status" value="1"/>
</dbReference>
<protein>
    <submittedName>
        <fullName evidence="4">PaaI family thioesterase</fullName>
        <ecNumber evidence="3">3.1.2.-</ecNumber>
    </submittedName>
</protein>
<dbReference type="OrthoDB" id="9813282at2"/>
<accession>A0A371YRJ4</accession>
<dbReference type="AlphaFoldDB" id="A0A371YRJ4"/>
<dbReference type="GO" id="GO:0016289">
    <property type="term" value="F:acyl-CoA hydrolase activity"/>
    <property type="evidence" value="ECO:0007669"/>
    <property type="project" value="UniProtKB-ARBA"/>
</dbReference>